<dbReference type="Pfam" id="PF26076">
    <property type="entry name" value="WHD_DDX60"/>
    <property type="match status" value="1"/>
</dbReference>
<reference evidence="8" key="1">
    <citation type="journal article" date="2023" name="Mol. Phylogenet. Evol.">
        <title>Genome-scale phylogeny and comparative genomics of the fungal order Sordariales.</title>
        <authorList>
            <person name="Hensen N."/>
            <person name="Bonometti L."/>
            <person name="Westerberg I."/>
            <person name="Brannstrom I.O."/>
            <person name="Guillou S."/>
            <person name="Cros-Aarteil S."/>
            <person name="Calhoun S."/>
            <person name="Haridas S."/>
            <person name="Kuo A."/>
            <person name="Mondo S."/>
            <person name="Pangilinan J."/>
            <person name="Riley R."/>
            <person name="LaButti K."/>
            <person name="Andreopoulos B."/>
            <person name="Lipzen A."/>
            <person name="Chen C."/>
            <person name="Yan M."/>
            <person name="Daum C."/>
            <person name="Ng V."/>
            <person name="Clum A."/>
            <person name="Steindorff A."/>
            <person name="Ohm R.A."/>
            <person name="Martin F."/>
            <person name="Silar P."/>
            <person name="Natvig D.O."/>
            <person name="Lalanne C."/>
            <person name="Gautier V."/>
            <person name="Ament-Velasquez S.L."/>
            <person name="Kruys A."/>
            <person name="Hutchinson M.I."/>
            <person name="Powell A.J."/>
            <person name="Barry K."/>
            <person name="Miller A.N."/>
            <person name="Grigoriev I.V."/>
            <person name="Debuchy R."/>
            <person name="Gladieux P."/>
            <person name="Hiltunen Thoren M."/>
            <person name="Johannesson H."/>
        </authorList>
    </citation>
    <scope>NUCLEOTIDE SEQUENCE</scope>
    <source>
        <strain evidence="8">CBS 232.78</strain>
    </source>
</reference>
<dbReference type="InterPro" id="IPR059032">
    <property type="entry name" value="WHD_DDX60"/>
</dbReference>
<dbReference type="GO" id="GO:0003676">
    <property type="term" value="F:nucleic acid binding"/>
    <property type="evidence" value="ECO:0007669"/>
    <property type="project" value="InterPro"/>
</dbReference>
<feature type="region of interest" description="Disordered" evidence="5">
    <location>
        <begin position="1720"/>
        <end position="1766"/>
    </location>
</feature>
<dbReference type="FunFam" id="3.40.50.300:FF:001039">
    <property type="entry name" value="ATP-dependent RNA helicase DDX60"/>
    <property type="match status" value="1"/>
</dbReference>
<evidence type="ECO:0000313" key="9">
    <source>
        <dbReference type="Proteomes" id="UP001285441"/>
    </source>
</evidence>
<dbReference type="InterPro" id="IPR052431">
    <property type="entry name" value="SKI2_subfamily_helicases"/>
</dbReference>
<dbReference type="Pfam" id="PF00270">
    <property type="entry name" value="DEAD"/>
    <property type="match status" value="1"/>
</dbReference>
<evidence type="ECO:0000256" key="4">
    <source>
        <dbReference type="ARBA" id="ARBA00022840"/>
    </source>
</evidence>
<dbReference type="SUPFAM" id="SSF52540">
    <property type="entry name" value="P-loop containing nucleoside triphosphate hydrolases"/>
    <property type="match status" value="1"/>
</dbReference>
<keyword evidence="9" id="KW-1185">Reference proteome</keyword>
<evidence type="ECO:0000259" key="6">
    <source>
        <dbReference type="PROSITE" id="PS51192"/>
    </source>
</evidence>
<comment type="caution">
    <text evidence="8">The sequence shown here is derived from an EMBL/GenBank/DDBJ whole genome shotgun (WGS) entry which is preliminary data.</text>
</comment>
<evidence type="ECO:0000313" key="8">
    <source>
        <dbReference type="EMBL" id="KAK3389647.1"/>
    </source>
</evidence>
<feature type="domain" description="Helicase C-terminal" evidence="7">
    <location>
        <begin position="1182"/>
        <end position="1360"/>
    </location>
</feature>
<dbReference type="EMBL" id="JAULSW010000002">
    <property type="protein sequence ID" value="KAK3389647.1"/>
    <property type="molecule type" value="Genomic_DNA"/>
</dbReference>
<evidence type="ECO:0000256" key="1">
    <source>
        <dbReference type="ARBA" id="ARBA00022741"/>
    </source>
</evidence>
<dbReference type="SMART" id="SM00487">
    <property type="entry name" value="DEXDc"/>
    <property type="match status" value="1"/>
</dbReference>
<feature type="compositionally biased region" description="Basic and acidic residues" evidence="5">
    <location>
        <begin position="530"/>
        <end position="565"/>
    </location>
</feature>
<dbReference type="InterPro" id="IPR011545">
    <property type="entry name" value="DEAD/DEAH_box_helicase_dom"/>
</dbReference>
<evidence type="ECO:0000256" key="2">
    <source>
        <dbReference type="ARBA" id="ARBA00022801"/>
    </source>
</evidence>
<dbReference type="PROSITE" id="PS51194">
    <property type="entry name" value="HELICASE_CTER"/>
    <property type="match status" value="1"/>
</dbReference>
<keyword evidence="3" id="KW-0347">Helicase</keyword>
<dbReference type="GO" id="GO:0005524">
    <property type="term" value="F:ATP binding"/>
    <property type="evidence" value="ECO:0007669"/>
    <property type="project" value="UniProtKB-KW"/>
</dbReference>
<protein>
    <recommendedName>
        <fullName evidence="10">Helicase</fullName>
    </recommendedName>
</protein>
<keyword evidence="1" id="KW-0547">Nucleotide-binding</keyword>
<feature type="domain" description="Helicase ATP-binding" evidence="6">
    <location>
        <begin position="744"/>
        <end position="917"/>
    </location>
</feature>
<dbReference type="GO" id="GO:0016787">
    <property type="term" value="F:hydrolase activity"/>
    <property type="evidence" value="ECO:0007669"/>
    <property type="project" value="UniProtKB-KW"/>
</dbReference>
<evidence type="ECO:0000259" key="7">
    <source>
        <dbReference type="PROSITE" id="PS51194"/>
    </source>
</evidence>
<dbReference type="InterPro" id="IPR014001">
    <property type="entry name" value="Helicase_ATP-bd"/>
</dbReference>
<accession>A0AAE0U3M1</accession>
<feature type="region of interest" description="Disordered" evidence="5">
    <location>
        <begin position="1676"/>
        <end position="1700"/>
    </location>
</feature>
<feature type="compositionally biased region" description="Acidic residues" evidence="5">
    <location>
        <begin position="1724"/>
        <end position="1735"/>
    </location>
</feature>
<dbReference type="PANTHER" id="PTHR44533:SF4">
    <property type="entry name" value="DEAD_H RNA HELICASE, PUTATIVE-RELATED"/>
    <property type="match status" value="1"/>
</dbReference>
<gene>
    <name evidence="8" type="ORF">B0H63DRAFT_409476</name>
</gene>
<dbReference type="InterPro" id="IPR001650">
    <property type="entry name" value="Helicase_C-like"/>
</dbReference>
<proteinExistence type="predicted"/>
<evidence type="ECO:0000256" key="5">
    <source>
        <dbReference type="SAM" id="MobiDB-lite"/>
    </source>
</evidence>
<reference evidence="8" key="2">
    <citation type="submission" date="2023-06" db="EMBL/GenBank/DDBJ databases">
        <authorList>
            <consortium name="Lawrence Berkeley National Laboratory"/>
            <person name="Haridas S."/>
            <person name="Hensen N."/>
            <person name="Bonometti L."/>
            <person name="Westerberg I."/>
            <person name="Brannstrom I.O."/>
            <person name="Guillou S."/>
            <person name="Cros-Aarteil S."/>
            <person name="Calhoun S."/>
            <person name="Kuo A."/>
            <person name="Mondo S."/>
            <person name="Pangilinan J."/>
            <person name="Riley R."/>
            <person name="LaButti K."/>
            <person name="Andreopoulos B."/>
            <person name="Lipzen A."/>
            <person name="Chen C."/>
            <person name="Yanf M."/>
            <person name="Daum C."/>
            <person name="Ng V."/>
            <person name="Clum A."/>
            <person name="Steindorff A."/>
            <person name="Ohm R."/>
            <person name="Martin F."/>
            <person name="Silar P."/>
            <person name="Natvig D."/>
            <person name="Lalanne C."/>
            <person name="Gautier V."/>
            <person name="Ament-velasquez S.L."/>
            <person name="Kruys A."/>
            <person name="Hutchinson M.I."/>
            <person name="Powell A.J."/>
            <person name="Barry K."/>
            <person name="Miller A.N."/>
            <person name="Grigoriev I.V."/>
            <person name="Debuchy R."/>
            <person name="Gladieux P."/>
            <person name="Thoren M.H."/>
            <person name="Johannesson H."/>
        </authorList>
    </citation>
    <scope>NUCLEOTIDE SEQUENCE</scope>
    <source>
        <strain evidence="8">CBS 232.78</strain>
    </source>
</reference>
<feature type="region of interest" description="Disordered" evidence="5">
    <location>
        <begin position="1175"/>
        <end position="1195"/>
    </location>
</feature>
<dbReference type="InterPro" id="IPR027417">
    <property type="entry name" value="P-loop_NTPase"/>
</dbReference>
<organism evidence="8 9">
    <name type="scientific">Podospora didyma</name>
    <dbReference type="NCBI Taxonomy" id="330526"/>
    <lineage>
        <taxon>Eukaryota</taxon>
        <taxon>Fungi</taxon>
        <taxon>Dikarya</taxon>
        <taxon>Ascomycota</taxon>
        <taxon>Pezizomycotina</taxon>
        <taxon>Sordariomycetes</taxon>
        <taxon>Sordariomycetidae</taxon>
        <taxon>Sordariales</taxon>
        <taxon>Podosporaceae</taxon>
        <taxon>Podospora</taxon>
    </lineage>
</organism>
<dbReference type="GO" id="GO:0005737">
    <property type="term" value="C:cytoplasm"/>
    <property type="evidence" value="ECO:0007669"/>
    <property type="project" value="TreeGrafter"/>
</dbReference>
<keyword evidence="2" id="KW-0378">Hydrolase</keyword>
<feature type="region of interest" description="Disordered" evidence="5">
    <location>
        <begin position="510"/>
        <end position="565"/>
    </location>
</feature>
<evidence type="ECO:0008006" key="10">
    <source>
        <dbReference type="Google" id="ProtNLM"/>
    </source>
</evidence>
<dbReference type="CDD" id="cd18795">
    <property type="entry name" value="SF2_C_Ski2"/>
    <property type="match status" value="1"/>
</dbReference>
<dbReference type="GO" id="GO:0004386">
    <property type="term" value="F:helicase activity"/>
    <property type="evidence" value="ECO:0007669"/>
    <property type="project" value="UniProtKB-KW"/>
</dbReference>
<feature type="compositionally biased region" description="Acidic residues" evidence="5">
    <location>
        <begin position="1680"/>
        <end position="1692"/>
    </location>
</feature>
<dbReference type="SMART" id="SM00490">
    <property type="entry name" value="HELICc"/>
    <property type="match status" value="1"/>
</dbReference>
<dbReference type="PANTHER" id="PTHR44533">
    <property type="entry name" value="DEAD/H RNA HELICASE, PUTATIVE-RELATED"/>
    <property type="match status" value="1"/>
</dbReference>
<dbReference type="PROSITE" id="PS51192">
    <property type="entry name" value="HELICASE_ATP_BIND_1"/>
    <property type="match status" value="1"/>
</dbReference>
<sequence length="1794" mass="199354">MATQPLTYDIVQRTEDFDLWRSDLNPTNVDIVGDFAGKGLMAIHGESLLTYCLQQAKVDFDYGFQVLHAVHAVETFLAKLRDRGSNFHVLWFDKEHSLSSQSQDAKAHKYGLVRAVLIQHFDSPESLASVPEFSYLFPSLESSEFSEYLSENSIHLFLGSESNETVATGESKSNLAPHTPLRILYGVAAAGHCVGFIDDIKFKSSKAFARVETPKGSVQRLTGNNSWEAPEPSPECQNGIKKIVQLDSGKKLTTREIVSIQALLTVMSSKNGDVSNIKQQAAALLTHLIILRHSGLSQRSVSEKGSLTLTSTIEPFISGFSAAAREALESVSEGRPSFVKWDAFDLFDGRLYLSVLSHLADISLPKELLGELKELGQLLKSLSGTDVSDSFPGAAAKGDLTDGTETHAPKAPSILPFSHPVVDQYLKKVNLDSCVVAKPRPEPKLFQELVHPDLAKKVEIDPKAVPKKKGFWAMKKAQKIMADTIAYSASLTGASGKSIEPETIIVRIPVKDTGKPAPTKNIPVRPAQTKPEKKGPPKKDGKKEAPKSGREKAQEAAKARKDQKDQGKSLAVASFWKDRCMEFEAERSLVKRYLKAEKYLLGLPPTHMDDIGAEVSLYLCSLLWQVKDLDTTPKSLKNHILAMLWFRTMETMKLTQNLTVEIYTQLATLATVLQIPMDTSVQPTVMRPLPFKSTIKGGKSILPSGSTPAEFQLEYCGPYLERSFDSAPDPRVSFQPDAWQRRVLDAIDEDRSLFVVAPTSAGKTFISFYAMKKVLQTNDDDILVYVAPTKALVNQIAAEIQARFSKTYRHEGRSVWAINSQDFRVNNPLTCQVLVTVPSVLQTLLLAPSNAQNPKSFSMRIKRIIFDEVHSIGQSDEGIIWEQLLLLAPCPIIALSATVANPLEFKDWLERTQKAKGNDLEMVIHNSRYSDLRKFIHAPPTSNFTEFTGLDAVERIGVPGLDAEGKDSPMFMFVHPIGSIVDKTRETLNDATLEPRDCFTLWKCLVQNENDKHKVDGSLAPEKSLPQLVRKADTIRWEATLKDRVAAWMLDPSSPFETVQTQLLGEKYAAYARAVEDAKGLVNICDPIEKDGKVHVHSHSAFALVLDLRARGALPAILFNYDRTGCETVIGELLNVLRMAEGKYKEASQSWASKVAEYEKWKAARELKLKAAASAAKNKKKQGDEDMGELRREEASTRETSVWDLFDPEAPLSQFSFANTTKISRSELDERFATVEGKVPPYLLEALRRGLGVHHSGMNREYRQVVEMLFRKGYLTVVVATGTLAMGLNMPCKTVVFTGDSVFLSALNYRQASGRAGRRGFDLLGNVVFHNIPPHRALEIMSAKLPDLRGQFPISVTLILRLFTLLHGTNNSEFSTNALKSLLSQTQLFLCGPEDKSSIVHHLRFSIEYLRRQHLLSETGVPVNFSSLVGNMYYTENAVFAFHALLKEGYFREMCAEVDNPVKQQDIFRELLIVLSHIFCRIPCHRYKETAWLQNVVHRSSSNVILPDLPQKAAEILKRHNDETLDVFRGYVRTYAKQHLPETPDNVLPFTKHVAEPTKTADLSGTIPSHLPPTVARSPFSALSGFTDDFSSIHELCETVRAGVFIEEASIPYVPIAPAETNGVPWNAYLVDFFKHGDMGALVSDNGIKSGDVWFRLKDFSVVMASIVSSLANLLSPTGEAEEAEEEEEEDVNERRWGPKSEKKVEPVVVQIEKPKKKKKVVDSWDDSDDEEEEVAPVAVKGHSRNVSSVSAGSDAGKPAWTNGEAGGPSLAKVHMAFKMLGEEFEEKFRKTFS</sequence>
<feature type="compositionally biased region" description="Basic and acidic residues" evidence="5">
    <location>
        <begin position="1181"/>
        <end position="1195"/>
    </location>
</feature>
<keyword evidence="4" id="KW-0067">ATP-binding</keyword>
<evidence type="ECO:0000256" key="3">
    <source>
        <dbReference type="ARBA" id="ARBA00022806"/>
    </source>
</evidence>
<dbReference type="Proteomes" id="UP001285441">
    <property type="component" value="Unassembled WGS sequence"/>
</dbReference>
<dbReference type="Pfam" id="PF00271">
    <property type="entry name" value="Helicase_C"/>
    <property type="match status" value="1"/>
</dbReference>
<name>A0AAE0U3M1_9PEZI</name>
<dbReference type="Gene3D" id="3.40.50.300">
    <property type="entry name" value="P-loop containing nucleotide triphosphate hydrolases"/>
    <property type="match status" value="2"/>
</dbReference>